<dbReference type="InterPro" id="IPR004087">
    <property type="entry name" value="KH_dom"/>
</dbReference>
<dbReference type="SMART" id="SM00322">
    <property type="entry name" value="KH"/>
    <property type="match status" value="2"/>
</dbReference>
<evidence type="ECO:0000256" key="2">
    <source>
        <dbReference type="PROSITE-ProRule" id="PRU00117"/>
    </source>
</evidence>
<dbReference type="InParanoid" id="A0A6P6YCY4"/>
<dbReference type="InterPro" id="IPR036612">
    <property type="entry name" value="KH_dom_type_1_sf"/>
</dbReference>
<dbReference type="GO" id="GO:0005737">
    <property type="term" value="C:cytoplasm"/>
    <property type="evidence" value="ECO:0007669"/>
    <property type="project" value="TreeGrafter"/>
</dbReference>
<keyword evidence="2" id="KW-0694">RNA-binding</keyword>
<evidence type="ECO:0000256" key="1">
    <source>
        <dbReference type="ARBA" id="ARBA00022737"/>
    </source>
</evidence>
<dbReference type="InterPro" id="IPR004088">
    <property type="entry name" value="KH_dom_type_1"/>
</dbReference>
<evidence type="ECO:0000313" key="4">
    <source>
        <dbReference type="Proteomes" id="UP000515146"/>
    </source>
</evidence>
<organism evidence="4 5">
    <name type="scientific">Dermatophagoides pteronyssinus</name>
    <name type="common">European house dust mite</name>
    <dbReference type="NCBI Taxonomy" id="6956"/>
    <lineage>
        <taxon>Eukaryota</taxon>
        <taxon>Metazoa</taxon>
        <taxon>Ecdysozoa</taxon>
        <taxon>Arthropoda</taxon>
        <taxon>Chelicerata</taxon>
        <taxon>Arachnida</taxon>
        <taxon>Acari</taxon>
        <taxon>Acariformes</taxon>
        <taxon>Sarcoptiformes</taxon>
        <taxon>Astigmata</taxon>
        <taxon>Psoroptidia</taxon>
        <taxon>Analgoidea</taxon>
        <taxon>Pyroglyphidae</taxon>
        <taxon>Dermatophagoidinae</taxon>
        <taxon>Dermatophagoides</taxon>
    </lineage>
</organism>
<keyword evidence="4" id="KW-1185">Reference proteome</keyword>
<evidence type="ECO:0000313" key="5">
    <source>
        <dbReference type="RefSeq" id="XP_027203313.1"/>
    </source>
</evidence>
<feature type="domain" description="K Homology" evidence="3">
    <location>
        <begin position="311"/>
        <end position="380"/>
    </location>
</feature>
<proteinExistence type="predicted"/>
<dbReference type="GO" id="GO:0010468">
    <property type="term" value="P:regulation of gene expression"/>
    <property type="evidence" value="ECO:0007669"/>
    <property type="project" value="UniProtKB-ARBA"/>
</dbReference>
<dbReference type="CTD" id="34946"/>
<protein>
    <submittedName>
        <fullName evidence="5">Protein bicaudal C homolog 1-B-like</fullName>
    </submittedName>
</protein>
<feature type="domain" description="K Homology" evidence="3">
    <location>
        <begin position="152"/>
        <end position="225"/>
    </location>
</feature>
<gene>
    <name evidence="5" type="primary">LOC113797173</name>
</gene>
<dbReference type="AlphaFoldDB" id="A0A6P6YCY4"/>
<dbReference type="PANTHER" id="PTHR10627:SF69">
    <property type="entry name" value="PROTEIN BICAUDAL C"/>
    <property type="match status" value="1"/>
</dbReference>
<dbReference type="RefSeq" id="XP_027203313.1">
    <property type="nucleotide sequence ID" value="XM_027347512.1"/>
</dbReference>
<dbReference type="Gene3D" id="3.30.1370.10">
    <property type="entry name" value="K Homology domain, type 1"/>
    <property type="match status" value="2"/>
</dbReference>
<dbReference type="PANTHER" id="PTHR10627">
    <property type="entry name" value="SCP160"/>
    <property type="match status" value="1"/>
</dbReference>
<reference evidence="5" key="1">
    <citation type="submission" date="2025-08" db="UniProtKB">
        <authorList>
            <consortium name="RefSeq"/>
        </authorList>
    </citation>
    <scope>IDENTIFICATION</scope>
    <source>
        <strain evidence="5">Airmid</strain>
    </source>
</reference>
<sequence length="716" mass="80134">MMELRSNLLQQQLPLVSSISISPSSSISTSNVVGSKSNSTTIMADSTSAINISSNSSNNGHLESDSLFYEKDLKVDKKILAIMNQGGNDTHPSLNKFLSRISIETNCHVDVSNSLRDRQGNEIPVLKVRANNPKSLEVASALIMERLDPHRDKMTFNIDVPYNDHSYIIGKDGTRIKQLSRMTGCHIHLPDCNKTSNKKSNKLSIAGTEFTAIDKARDQIRKSLPLNIGFKAQIKSGKFVRIDTASAEVQAVKRKYRVDVTFTNVVSDTRCPEVTINVKGGRAQLEEIEAATRELYQFVTEEEFEPNHSPVMFAITIDISHSHHQYVKGKNNCNLKVINSRSHATILFPPHESNSNQVIIQSRHLLSTVMGWQELMGYLPLLLSFDVNFDINAHQSRLQRLEKEFGVGIRTREKLSGHVYTVLIKTQERHSTYLQEIRQRILNFKSDNENQINENKAVLALATIDHHQQQQRQELAASIANPMISNRGLMNLSTTPYAFSSNVLQPMIDNNMKTIKSNRSNSNFQSINNNGFHDHSSNCPTCHTNCIAGFSGNDTSLKSLDESLPFCQPSSSTTSFNPFNFRESIELSPGKPITFGDKLNSFNPIGNISNGGNNSSIYSTTNVNGHQSTSAFGFNRSSIGTSSTNHKSSWPSLVTTNGIGNNTNNNYIHQHNDHFYNHHHQNNNDYLYNQIQSSYLKCSAYDDTMSNMKSYSTVFK</sequence>
<dbReference type="Proteomes" id="UP000515146">
    <property type="component" value="Unplaced"/>
</dbReference>
<evidence type="ECO:0000259" key="3">
    <source>
        <dbReference type="SMART" id="SM00322"/>
    </source>
</evidence>
<dbReference type="Pfam" id="PF00013">
    <property type="entry name" value="KH_1"/>
    <property type="match status" value="1"/>
</dbReference>
<name>A0A6P6YCY4_DERPT</name>
<dbReference type="SUPFAM" id="SSF54791">
    <property type="entry name" value="Eukaryotic type KH-domain (KH-domain type I)"/>
    <property type="match status" value="2"/>
</dbReference>
<dbReference type="KEGG" id="dpte:113797173"/>
<keyword evidence="1" id="KW-0677">Repeat</keyword>
<accession>A0A6P6YCY4</accession>
<dbReference type="GO" id="GO:0003723">
    <property type="term" value="F:RNA binding"/>
    <property type="evidence" value="ECO:0007669"/>
    <property type="project" value="UniProtKB-UniRule"/>
</dbReference>
<dbReference type="OrthoDB" id="271862at2759"/>
<dbReference type="PROSITE" id="PS50084">
    <property type="entry name" value="KH_TYPE_1"/>
    <property type="match status" value="1"/>
</dbReference>